<keyword evidence="5" id="KW-1185">Reference proteome</keyword>
<dbReference type="AlphaFoldDB" id="A0A1N6X806"/>
<keyword evidence="2" id="KW-0067">ATP-binding</keyword>
<dbReference type="InterPro" id="IPR050534">
    <property type="entry name" value="Coronavir_polyprotein_1ab"/>
</dbReference>
<dbReference type="EMBL" id="FTNM01000002">
    <property type="protein sequence ID" value="SIQ98446.1"/>
    <property type="molecule type" value="Genomic_DNA"/>
</dbReference>
<dbReference type="PANTHER" id="PTHR43788:SF6">
    <property type="entry name" value="DNA HELICASE B"/>
    <property type="match status" value="1"/>
</dbReference>
<reference evidence="5" key="1">
    <citation type="submission" date="2017-01" db="EMBL/GenBank/DDBJ databases">
        <authorList>
            <person name="Varghese N."/>
            <person name="Submissions S."/>
        </authorList>
    </citation>
    <scope>NUCLEOTIDE SEQUENCE [LARGE SCALE GENOMIC DNA]</scope>
    <source>
        <strain evidence="5">DM9</strain>
    </source>
</reference>
<dbReference type="Pfam" id="PF13538">
    <property type="entry name" value="UvrD_C_2"/>
    <property type="match status" value="1"/>
</dbReference>
<dbReference type="Pfam" id="PF13604">
    <property type="entry name" value="AAA_30"/>
    <property type="match status" value="1"/>
</dbReference>
<dbReference type="PANTHER" id="PTHR43788">
    <property type="entry name" value="DNA2/NAM7 HELICASE FAMILY MEMBER"/>
    <property type="match status" value="1"/>
</dbReference>
<evidence type="ECO:0000313" key="4">
    <source>
        <dbReference type="EMBL" id="SIQ98446.1"/>
    </source>
</evidence>
<evidence type="ECO:0000256" key="1">
    <source>
        <dbReference type="ARBA" id="ARBA00022741"/>
    </source>
</evidence>
<gene>
    <name evidence="4" type="ORF">SAMN05421545_1986</name>
</gene>
<proteinExistence type="predicted"/>
<sequence length="469" mass="54190">MMRPVEALRTSFPFEPTQDQARLFAKLDEFIMDTEAEKSVFLLKGYAGTGKTTVVTSLVKILRTFGYKYVLLAPTGRAAKVMASYSGRKAFTIHKKIYRQTANPYSEGLSFTRMPNKSDKTFYIVDESSMISDDSGFGQNGLLQDLLGYVFENKSNKLLLIGDTAQLPPVNQTLSPALNADYLKHNFRCQVHELELRQVMRQAEASGILMNATQLRNQLQGDKPDIKLHTKGWRDIYRMTGEKLEDGLRYAYDKFGIENSIVICRSNKSANLYNQHIRRQIFFSEDEIGVGDFLMIVRNNYFWLPKESNIGFMANGDFVEITKIIRYEDMYDLRFADVRVRFVDYPEEEELEVKIMLDTLYTDAPALPADQNKKLYDAVLQDYLDIKNKRERSKEMKQNPYLNALQVKFAYALTCHKAQGGQWKAVFVDQGFLKDEMVNEEFARWLYTALTRSSEELYLLNFSKQLLVD</sequence>
<dbReference type="InterPro" id="IPR027785">
    <property type="entry name" value="UvrD-like_helicase_C"/>
</dbReference>
<evidence type="ECO:0000256" key="2">
    <source>
        <dbReference type="ARBA" id="ARBA00022840"/>
    </source>
</evidence>
<name>A0A1N6X806_9BACT</name>
<dbReference type="CDD" id="cd18809">
    <property type="entry name" value="SF1_C_RecD"/>
    <property type="match status" value="1"/>
</dbReference>
<accession>A0A1N6X806</accession>
<keyword evidence="4" id="KW-0378">Hydrolase</keyword>
<dbReference type="SUPFAM" id="SSF52540">
    <property type="entry name" value="P-loop containing nucleoside triphosphate hydrolases"/>
    <property type="match status" value="1"/>
</dbReference>
<dbReference type="Gene3D" id="3.40.50.300">
    <property type="entry name" value="P-loop containing nucleotide triphosphate hydrolases"/>
    <property type="match status" value="2"/>
</dbReference>
<keyword evidence="1" id="KW-0547">Nucleotide-binding</keyword>
<organism evidence="4 5">
    <name type="scientific">Pontibacter lucknowensis</name>
    <dbReference type="NCBI Taxonomy" id="1077936"/>
    <lineage>
        <taxon>Bacteria</taxon>
        <taxon>Pseudomonadati</taxon>
        <taxon>Bacteroidota</taxon>
        <taxon>Cytophagia</taxon>
        <taxon>Cytophagales</taxon>
        <taxon>Hymenobacteraceae</taxon>
        <taxon>Pontibacter</taxon>
    </lineage>
</organism>
<keyword evidence="4" id="KW-0347">Helicase</keyword>
<dbReference type="GO" id="GO:0003678">
    <property type="term" value="F:DNA helicase activity"/>
    <property type="evidence" value="ECO:0007669"/>
    <property type="project" value="UniProtKB-ARBA"/>
</dbReference>
<dbReference type="CDD" id="cd17933">
    <property type="entry name" value="DEXSc_RecD-like"/>
    <property type="match status" value="1"/>
</dbReference>
<evidence type="ECO:0000313" key="5">
    <source>
        <dbReference type="Proteomes" id="UP000185924"/>
    </source>
</evidence>
<dbReference type="InterPro" id="IPR027417">
    <property type="entry name" value="P-loop_NTPase"/>
</dbReference>
<dbReference type="Proteomes" id="UP000185924">
    <property type="component" value="Unassembled WGS sequence"/>
</dbReference>
<dbReference type="GO" id="GO:0005524">
    <property type="term" value="F:ATP binding"/>
    <property type="evidence" value="ECO:0007669"/>
    <property type="project" value="UniProtKB-KW"/>
</dbReference>
<feature type="domain" description="UvrD-like helicase C-terminal" evidence="3">
    <location>
        <begin position="409"/>
        <end position="460"/>
    </location>
</feature>
<dbReference type="STRING" id="1077936.SAMN05421545_1986"/>
<evidence type="ECO:0000259" key="3">
    <source>
        <dbReference type="Pfam" id="PF13538"/>
    </source>
</evidence>
<protein>
    <submittedName>
        <fullName evidence="4">UvrD-like helicase C-terminal domain-containing protein</fullName>
    </submittedName>
</protein>